<dbReference type="PANTHER" id="PTHR13121:SF0">
    <property type="entry name" value="PHOSPHATIDYLINOSITOL GLYCAN ANCHOR BIOSYNTHESIS CLASS U PROTEIN"/>
    <property type="match status" value="1"/>
</dbReference>
<keyword evidence="5 9" id="KW-0812">Transmembrane</keyword>
<evidence type="ECO:0000256" key="3">
    <source>
        <dbReference type="ARBA" id="ARBA00010026"/>
    </source>
</evidence>
<evidence type="ECO:0000256" key="1">
    <source>
        <dbReference type="ARBA" id="ARBA00004477"/>
    </source>
</evidence>
<feature type="transmembrane region" description="Helical" evidence="9">
    <location>
        <begin position="175"/>
        <end position="196"/>
    </location>
</feature>
<evidence type="ECO:0000256" key="8">
    <source>
        <dbReference type="ARBA" id="ARBA00023136"/>
    </source>
</evidence>
<feature type="transmembrane region" description="Helical" evidence="9">
    <location>
        <begin position="269"/>
        <end position="291"/>
    </location>
</feature>
<dbReference type="GO" id="GO:0016255">
    <property type="term" value="P:attachment of GPI anchor to protein"/>
    <property type="evidence" value="ECO:0007669"/>
    <property type="project" value="InterPro"/>
</dbReference>
<name>A0A1L0BMY1_9ASCO</name>
<keyword evidence="8 9" id="KW-0472">Membrane</keyword>
<keyword evidence="7 9" id="KW-1133">Transmembrane helix</keyword>
<dbReference type="EMBL" id="LT635765">
    <property type="protein sequence ID" value="SGZ52713.1"/>
    <property type="molecule type" value="Genomic_DNA"/>
</dbReference>
<reference evidence="11 12" key="1">
    <citation type="submission" date="2016-10" db="EMBL/GenBank/DDBJ databases">
        <authorList>
            <person name="de Groot N.N."/>
        </authorList>
    </citation>
    <scope>NUCLEOTIDE SEQUENCE [LARGE SCALE GENOMIC DNA]</scope>
    <source>
        <strain evidence="11 12">PYCC 4715</strain>
    </source>
</reference>
<keyword evidence="4" id="KW-0337">GPI-anchor biosynthesis</keyword>
<feature type="transmembrane region" description="Helical" evidence="9">
    <location>
        <begin position="378"/>
        <end position="399"/>
    </location>
</feature>
<dbReference type="Pfam" id="PF06728">
    <property type="entry name" value="PIG-U"/>
    <property type="match status" value="1"/>
</dbReference>
<feature type="transmembrane region" description="Helical" evidence="9">
    <location>
        <begin position="346"/>
        <end position="371"/>
    </location>
</feature>
<dbReference type="AlphaFoldDB" id="A0A1L0BMY1"/>
<dbReference type="Proteomes" id="UP000182259">
    <property type="component" value="Chromosome II"/>
</dbReference>
<feature type="transmembrane region" description="Helical" evidence="9">
    <location>
        <begin position="122"/>
        <end position="142"/>
    </location>
</feature>
<organism evidence="11 12">
    <name type="scientific">Sungouiella intermedia</name>
    <dbReference type="NCBI Taxonomy" id="45354"/>
    <lineage>
        <taxon>Eukaryota</taxon>
        <taxon>Fungi</taxon>
        <taxon>Dikarya</taxon>
        <taxon>Ascomycota</taxon>
        <taxon>Saccharomycotina</taxon>
        <taxon>Pichiomycetes</taxon>
        <taxon>Metschnikowiaceae</taxon>
        <taxon>Sungouiella</taxon>
    </lineage>
</organism>
<evidence type="ECO:0000256" key="4">
    <source>
        <dbReference type="ARBA" id="ARBA00022502"/>
    </source>
</evidence>
<proteinExistence type="inferred from homology"/>
<dbReference type="GO" id="GO:0042765">
    <property type="term" value="C:GPI-anchor transamidase complex"/>
    <property type="evidence" value="ECO:0007669"/>
    <property type="project" value="InterPro"/>
</dbReference>
<sequence length="423" mass="48084">MSLNTVLLAGAAIRFAVPTLLPQITDILAATVEVSTPVDSFRSIKEAFFYLDHGMDVYDGGVVYHPPLLVSLLKLIQEASPSYSSILFNLLFTVVDVGIAVKLVNLNRWYNEHQSRRSGKKLVGFSDALMAAFFMFNPLMILTCWSHSTLPLTYFLIVELLNQVLVDKNPYRGSIALAVAAYLSYTPVYLIIPLLALTYVLGQTSDWRDEIVQCGGVFFASVATLMLLSFVLTALPDFFDQCYGTVVLYLKISPNMGLWWYLFTEMFDFFLPLYRGIFNLYSVIFIVPITVRFFESETKQGDSFLAVVMCYVWLTFTKLYPIIGDLGLALSMFPIFKNTVIPHAKFLFITALMLIVVLLLAPIFYYCWIVLGNGNSNFFYSMNLIWGGVHVLIFLDFLWGRLVYDYILTHDVKEELTLRLTQI</sequence>
<evidence type="ECO:0000256" key="7">
    <source>
        <dbReference type="ARBA" id="ARBA00022989"/>
    </source>
</evidence>
<evidence type="ECO:0000313" key="12">
    <source>
        <dbReference type="Proteomes" id="UP000182259"/>
    </source>
</evidence>
<feature type="transmembrane region" description="Helical" evidence="9">
    <location>
        <begin position="303"/>
        <end position="323"/>
    </location>
</feature>
<evidence type="ECO:0000256" key="6">
    <source>
        <dbReference type="ARBA" id="ARBA00022824"/>
    </source>
</evidence>
<feature type="signal peptide" evidence="10">
    <location>
        <begin position="1"/>
        <end position="16"/>
    </location>
</feature>
<evidence type="ECO:0000256" key="2">
    <source>
        <dbReference type="ARBA" id="ARBA00004687"/>
    </source>
</evidence>
<keyword evidence="10" id="KW-0732">Signal</keyword>
<evidence type="ECO:0000256" key="9">
    <source>
        <dbReference type="SAM" id="Phobius"/>
    </source>
</evidence>
<evidence type="ECO:0000313" key="11">
    <source>
        <dbReference type="EMBL" id="SGZ52713.1"/>
    </source>
</evidence>
<evidence type="ECO:0000256" key="10">
    <source>
        <dbReference type="SAM" id="SignalP"/>
    </source>
</evidence>
<feature type="chain" id="PRO_5012114514" evidence="10">
    <location>
        <begin position="17"/>
        <end position="423"/>
    </location>
</feature>
<comment type="pathway">
    <text evidence="2">Glycolipid biosynthesis; glycosylphosphatidylinositol-anchor biosynthesis.</text>
</comment>
<comment type="similarity">
    <text evidence="3">Belongs to the PIGU family.</text>
</comment>
<protein>
    <submittedName>
        <fullName evidence="11">CIC11C00000001325</fullName>
    </submittedName>
</protein>
<comment type="subcellular location">
    <subcellularLocation>
        <location evidence="1">Endoplasmic reticulum membrane</location>
        <topology evidence="1">Multi-pass membrane protein</topology>
    </subcellularLocation>
</comment>
<evidence type="ECO:0000256" key="5">
    <source>
        <dbReference type="ARBA" id="ARBA00022692"/>
    </source>
</evidence>
<dbReference type="GO" id="GO:0006506">
    <property type="term" value="P:GPI anchor biosynthetic process"/>
    <property type="evidence" value="ECO:0007669"/>
    <property type="project" value="UniProtKB-UniPathway"/>
</dbReference>
<dbReference type="InterPro" id="IPR009600">
    <property type="entry name" value="PIG-U"/>
</dbReference>
<dbReference type="PANTHER" id="PTHR13121">
    <property type="entry name" value="GPI TRANSAMIDASE COMPONENT PIG-U"/>
    <property type="match status" value="1"/>
</dbReference>
<gene>
    <name evidence="11" type="ORF">SAMEA4029009_CIC11G00000001325</name>
</gene>
<accession>A0A1L0BMY1</accession>
<dbReference type="UniPathway" id="UPA00196"/>
<feature type="transmembrane region" description="Helical" evidence="9">
    <location>
        <begin position="82"/>
        <end position="101"/>
    </location>
</feature>
<keyword evidence="6" id="KW-0256">Endoplasmic reticulum</keyword>
<feature type="transmembrane region" description="Helical" evidence="9">
    <location>
        <begin position="216"/>
        <end position="235"/>
    </location>
</feature>